<proteinExistence type="predicted"/>
<protein>
    <submittedName>
        <fullName evidence="1">Uncharacterized protein</fullName>
    </submittedName>
</protein>
<evidence type="ECO:0000313" key="1">
    <source>
        <dbReference type="EMBL" id="KAK9033807.1"/>
    </source>
</evidence>
<comment type="caution">
    <text evidence="1">The sequence shown here is derived from an EMBL/GenBank/DDBJ whole genome shotgun (WGS) entry which is preliminary data.</text>
</comment>
<name>A0ABR2T8M1_9ROSI</name>
<sequence>MNLLFYIQILKCKERALGSFSCLICFTSIKEGRFFLSSTCPPFFEGFEHLSTAKLKPRKNLQFPFNKTLISRRRILEKRHGFVS</sequence>
<accession>A0ABR2T8M1</accession>
<evidence type="ECO:0000313" key="2">
    <source>
        <dbReference type="Proteomes" id="UP001396334"/>
    </source>
</evidence>
<dbReference type="Proteomes" id="UP001396334">
    <property type="component" value="Unassembled WGS sequence"/>
</dbReference>
<dbReference type="EMBL" id="JBBPBN010000007">
    <property type="protein sequence ID" value="KAK9033807.1"/>
    <property type="molecule type" value="Genomic_DNA"/>
</dbReference>
<organism evidence="1 2">
    <name type="scientific">Hibiscus sabdariffa</name>
    <name type="common">roselle</name>
    <dbReference type="NCBI Taxonomy" id="183260"/>
    <lineage>
        <taxon>Eukaryota</taxon>
        <taxon>Viridiplantae</taxon>
        <taxon>Streptophyta</taxon>
        <taxon>Embryophyta</taxon>
        <taxon>Tracheophyta</taxon>
        <taxon>Spermatophyta</taxon>
        <taxon>Magnoliopsida</taxon>
        <taxon>eudicotyledons</taxon>
        <taxon>Gunneridae</taxon>
        <taxon>Pentapetalae</taxon>
        <taxon>rosids</taxon>
        <taxon>malvids</taxon>
        <taxon>Malvales</taxon>
        <taxon>Malvaceae</taxon>
        <taxon>Malvoideae</taxon>
        <taxon>Hibiscus</taxon>
    </lineage>
</organism>
<reference evidence="1 2" key="1">
    <citation type="journal article" date="2024" name="G3 (Bethesda)">
        <title>Genome assembly of Hibiscus sabdariffa L. provides insights into metabolisms of medicinal natural products.</title>
        <authorList>
            <person name="Kim T."/>
        </authorList>
    </citation>
    <scope>NUCLEOTIDE SEQUENCE [LARGE SCALE GENOMIC DNA]</scope>
    <source>
        <strain evidence="1">TK-2024</strain>
        <tissue evidence="1">Old leaves</tissue>
    </source>
</reference>
<keyword evidence="2" id="KW-1185">Reference proteome</keyword>
<gene>
    <name evidence="1" type="ORF">V6N11_049991</name>
</gene>